<dbReference type="Proteomes" id="UP001601521">
    <property type="component" value="Unassembled WGS sequence"/>
</dbReference>
<reference evidence="1 2" key="1">
    <citation type="submission" date="2024-10" db="EMBL/GenBank/DDBJ databases">
        <title>The Natural Products Discovery Center: Release of the First 8490 Sequenced Strains for Exploring Actinobacteria Biosynthetic Diversity.</title>
        <authorList>
            <person name="Kalkreuter E."/>
            <person name="Kautsar S.A."/>
            <person name="Yang D."/>
            <person name="Bader C.D."/>
            <person name="Teijaro C.N."/>
            <person name="Fluegel L."/>
            <person name="Davis C.M."/>
            <person name="Simpson J.R."/>
            <person name="Lauterbach L."/>
            <person name="Steele A.D."/>
            <person name="Gui C."/>
            <person name="Meng S."/>
            <person name="Li G."/>
            <person name="Viehrig K."/>
            <person name="Ye F."/>
            <person name="Su P."/>
            <person name="Kiefer A.F."/>
            <person name="Nichols A."/>
            <person name="Cepeda A.J."/>
            <person name="Yan W."/>
            <person name="Fan B."/>
            <person name="Jiang Y."/>
            <person name="Adhikari A."/>
            <person name="Zheng C.-J."/>
            <person name="Schuster L."/>
            <person name="Cowan T.M."/>
            <person name="Smanski M.J."/>
            <person name="Chevrette M.G."/>
            <person name="De Carvalho L.P.S."/>
            <person name="Shen B."/>
        </authorList>
    </citation>
    <scope>NUCLEOTIDE SEQUENCE [LARGE SCALE GENOMIC DNA]</scope>
    <source>
        <strain evidence="1 2">NPDC004550</strain>
    </source>
</reference>
<dbReference type="Pfam" id="PF18854">
    <property type="entry name" value="baeRF_family10"/>
    <property type="match status" value="1"/>
</dbReference>
<dbReference type="InterPro" id="IPR042226">
    <property type="entry name" value="eFR1_2_sf"/>
</dbReference>
<name>A0ABW6NQL0_9NOCA</name>
<evidence type="ECO:0000313" key="2">
    <source>
        <dbReference type="Proteomes" id="UP001601521"/>
    </source>
</evidence>
<evidence type="ECO:0000313" key="1">
    <source>
        <dbReference type="EMBL" id="MFF0457435.1"/>
    </source>
</evidence>
<organism evidence="1 2">
    <name type="scientific">Nocardia africana</name>
    <dbReference type="NCBI Taxonomy" id="134964"/>
    <lineage>
        <taxon>Bacteria</taxon>
        <taxon>Bacillati</taxon>
        <taxon>Actinomycetota</taxon>
        <taxon>Actinomycetes</taxon>
        <taxon>Mycobacteriales</taxon>
        <taxon>Nocardiaceae</taxon>
        <taxon>Nocardia</taxon>
    </lineage>
</organism>
<gene>
    <name evidence="1" type="ORF">ACFYTH_29075</name>
</gene>
<keyword evidence="2" id="KW-1185">Reference proteome</keyword>
<dbReference type="SUPFAM" id="SSF55315">
    <property type="entry name" value="L30e-like"/>
    <property type="match status" value="1"/>
</dbReference>
<dbReference type="Gene3D" id="3.30.1330.30">
    <property type="match status" value="1"/>
</dbReference>
<evidence type="ECO:0008006" key="3">
    <source>
        <dbReference type="Google" id="ProtNLM"/>
    </source>
</evidence>
<accession>A0ABW6NQL0</accession>
<comment type="caution">
    <text evidence="1">The sequence shown here is derived from an EMBL/GenBank/DDBJ whole genome shotgun (WGS) entry which is preliminary data.</text>
</comment>
<dbReference type="RefSeq" id="WP_387254626.1">
    <property type="nucleotide sequence ID" value="NZ_JBIALX010000015.1"/>
</dbReference>
<dbReference type="InterPro" id="IPR041202">
    <property type="entry name" value="BaeRF_family10"/>
</dbReference>
<sequence>MITAETIGRIRRMDGGGIPVVSMYAHVPVDPGERSGLVSRVNSMADGVNSVVKDKSSDRAARLSVRDDLDRMRETVQPDVWQPGAVAMFACSGKNMFEAVQLPHAVHDRVVVDAVAWTRPLLAVLEEYARCCVAVVDRATAAVWELFADEIEEARQIRDPTLRDPNYAVNGPENKAHHKADELLKKHFRHTAAELAEMFAEDDYDLLAVGGHRDEIPRFVDTLPRELRERVAGTFTIDTGSATVGEVKQNASEIVTHYERDVDVRRVGEVLERVATGNRAVVDVANCLRAATAKAVDTLLIQDGAMVNGVVCDSCGWLGLSGDECPVSGDRLRPTEDILDELAQSVIDESGSVRHVKADTELKEHLAAALLRFPLPPLP</sequence>
<dbReference type="EMBL" id="JBIALX010000015">
    <property type="protein sequence ID" value="MFF0457435.1"/>
    <property type="molecule type" value="Genomic_DNA"/>
</dbReference>
<dbReference type="InterPro" id="IPR029064">
    <property type="entry name" value="Ribosomal_eL30-like_sf"/>
</dbReference>
<protein>
    <recommendedName>
        <fullName evidence="3">Peptide chain release factor 1</fullName>
    </recommendedName>
</protein>
<proteinExistence type="predicted"/>
<dbReference type="Gene3D" id="3.30.420.60">
    <property type="entry name" value="eRF1 domain 2"/>
    <property type="match status" value="1"/>
</dbReference>